<organism evidence="1 2">
    <name type="scientific">Candidatus Adlerbacteria bacterium RIFCSPHIGHO2_12_FULL_53_18</name>
    <dbReference type="NCBI Taxonomy" id="1797242"/>
    <lineage>
        <taxon>Bacteria</taxon>
        <taxon>Candidatus Adleribacteriota</taxon>
    </lineage>
</organism>
<dbReference type="EMBL" id="MEWW01000017">
    <property type="protein sequence ID" value="OGC84349.1"/>
    <property type="molecule type" value="Genomic_DNA"/>
</dbReference>
<reference evidence="1 2" key="1">
    <citation type="journal article" date="2016" name="Nat. Commun.">
        <title>Thousands of microbial genomes shed light on interconnected biogeochemical processes in an aquifer system.</title>
        <authorList>
            <person name="Anantharaman K."/>
            <person name="Brown C.T."/>
            <person name="Hug L.A."/>
            <person name="Sharon I."/>
            <person name="Castelle C.J."/>
            <person name="Probst A.J."/>
            <person name="Thomas B.C."/>
            <person name="Singh A."/>
            <person name="Wilkins M.J."/>
            <person name="Karaoz U."/>
            <person name="Brodie E.L."/>
            <person name="Williams K.H."/>
            <person name="Hubbard S.S."/>
            <person name="Banfield J.F."/>
        </authorList>
    </citation>
    <scope>NUCLEOTIDE SEQUENCE [LARGE SCALE GENOMIC DNA]</scope>
</reference>
<proteinExistence type="predicted"/>
<evidence type="ECO:0000313" key="1">
    <source>
        <dbReference type="EMBL" id="OGC84349.1"/>
    </source>
</evidence>
<comment type="caution">
    <text evidence="1">The sequence shown here is derived from an EMBL/GenBank/DDBJ whole genome shotgun (WGS) entry which is preliminary data.</text>
</comment>
<dbReference type="Proteomes" id="UP000178091">
    <property type="component" value="Unassembled WGS sequence"/>
</dbReference>
<name>A0A1F4XRI2_9BACT</name>
<accession>A0A1F4XRI2</accession>
<evidence type="ECO:0000313" key="2">
    <source>
        <dbReference type="Proteomes" id="UP000178091"/>
    </source>
</evidence>
<sequence>MKRILLGTVTIVGALAAMYIGVTGAFFSDTETSTGNTFAAGAIDLLVDNESYYNGNVCAETAPDSGIWQWQGNALFPVPGTECDTSWELDNLTGHLFFNFTDIKPDDEGEDTISLHVNTNDAYMCMNIALTENDDNNTTEPEGLVDPTANPDTEWDGELAQTLQMVWWADDSDNVLEHGETILTGDGTVVGGVETLFNLASTSGPFVVALADSENNVWDPQNPGPVPGEETRYIGKAWCFGTLTISPVPFDTGVSPAVDPGVLCDGTLLGNETQTDSALLDVTFDAVQARNNPDFVCLEDECTFNEQVDLLVATAKFENPEVTTAQNWDVFGSPVDGWNVDWRGDIPATFGPQNRPAVANLEYHEGVLGAAFEGDQYAELDSDWGGPSDAGTGEPASVSIYRNFVTVPGAQYLLKYHFSPRPNTPAADNNLEAKVEGVALNTTGPTAGGGAIAWSEIVVPFIAGDASTEIRFTDLGTANSLGTFLDNVRLYQISCPVVQ</sequence>
<dbReference type="AlphaFoldDB" id="A0A1F4XRI2"/>
<protein>
    <submittedName>
        <fullName evidence="1">Uncharacterized protein</fullName>
    </submittedName>
</protein>
<gene>
    <name evidence="1" type="ORF">A3F55_01620</name>
</gene>